<evidence type="ECO:0000256" key="8">
    <source>
        <dbReference type="ARBA" id="ARBA00023157"/>
    </source>
</evidence>
<proteinExistence type="predicted"/>
<evidence type="ECO:0000313" key="12">
    <source>
        <dbReference type="Proteomes" id="UP001652661"/>
    </source>
</evidence>
<dbReference type="Pfam" id="PF01097">
    <property type="entry name" value="Defensin_2"/>
    <property type="match status" value="1"/>
</dbReference>
<keyword evidence="6" id="KW-0211">Defensin</keyword>
<keyword evidence="12" id="KW-1185">Reference proteome</keyword>
<dbReference type="SUPFAM" id="SSF57095">
    <property type="entry name" value="Scorpion toxin-like"/>
    <property type="match status" value="1"/>
</dbReference>
<keyword evidence="10" id="KW-0732">Signal</keyword>
<accession>A0A6P4I869</accession>
<dbReference type="PROSITE" id="PS51257">
    <property type="entry name" value="PROKAR_LIPOPROTEIN"/>
    <property type="match status" value="1"/>
</dbReference>
<dbReference type="GO" id="GO:0006959">
    <property type="term" value="P:humoral immune response"/>
    <property type="evidence" value="ECO:0007669"/>
    <property type="project" value="TreeGrafter"/>
</dbReference>
<dbReference type="OMA" id="CAVHCIG"/>
<keyword evidence="2" id="KW-0964">Secreted</keyword>
<feature type="signal peptide" evidence="10">
    <location>
        <begin position="1"/>
        <end position="20"/>
    </location>
</feature>
<keyword evidence="7" id="KW-0044">Antibiotic</keyword>
<evidence type="ECO:0000259" key="11">
    <source>
        <dbReference type="PROSITE" id="PS51378"/>
    </source>
</evidence>
<dbReference type="PANTHER" id="PTHR13645">
    <property type="entry name" value="DEFENSIN"/>
    <property type="match status" value="1"/>
</dbReference>
<dbReference type="InterPro" id="IPR001542">
    <property type="entry name" value="Defensin_invertebrate/fungal"/>
</dbReference>
<dbReference type="RefSeq" id="XP_017020074.1">
    <property type="nucleotide sequence ID" value="XM_017164585.3"/>
</dbReference>
<keyword evidence="8" id="KW-1015">Disulfide bond</keyword>
<keyword evidence="5" id="KW-0391">Immunity</keyword>
<evidence type="ECO:0000256" key="2">
    <source>
        <dbReference type="ARBA" id="ARBA00022525"/>
    </source>
</evidence>
<dbReference type="GO" id="GO:0050830">
    <property type="term" value="P:defense response to Gram-positive bacterium"/>
    <property type="evidence" value="ECO:0007669"/>
    <property type="project" value="UniProtKB-ARBA"/>
</dbReference>
<evidence type="ECO:0000256" key="3">
    <source>
        <dbReference type="ARBA" id="ARBA00022529"/>
    </source>
</evidence>
<dbReference type="PROSITE" id="PS51378">
    <property type="entry name" value="INVERT_DEFENSINS"/>
    <property type="match status" value="1"/>
</dbReference>
<reference evidence="13" key="2">
    <citation type="submission" date="2025-08" db="UniProtKB">
        <authorList>
            <consortium name="RefSeq"/>
        </authorList>
    </citation>
    <scope>IDENTIFICATION</scope>
    <source>
        <strain evidence="13">14028-0561.14</strain>
        <tissue evidence="13">Whole fly</tissue>
    </source>
</reference>
<dbReference type="GeneID" id="108073098"/>
<dbReference type="AlphaFoldDB" id="A0A6P4I869"/>
<dbReference type="OrthoDB" id="10038290at2759"/>
<evidence type="ECO:0000256" key="5">
    <source>
        <dbReference type="ARBA" id="ARBA00022859"/>
    </source>
</evidence>
<dbReference type="PANTHER" id="PTHR13645:SF0">
    <property type="entry name" value="DEFENSIN"/>
    <property type="match status" value="1"/>
</dbReference>
<reference evidence="12" key="1">
    <citation type="submission" date="2025-05" db="UniProtKB">
        <authorList>
            <consortium name="RefSeq"/>
        </authorList>
    </citation>
    <scope>NUCLEOTIDE SEQUENCE [LARGE SCALE GENOMIC DNA]</scope>
    <source>
        <strain evidence="12">14028-0561.14</strain>
    </source>
</reference>
<dbReference type="Gene3D" id="3.30.30.10">
    <property type="entry name" value="Knottin, scorpion toxin-like"/>
    <property type="match status" value="1"/>
</dbReference>
<feature type="region of interest" description="Disordered" evidence="9">
    <location>
        <begin position="35"/>
        <end position="56"/>
    </location>
</feature>
<name>A0A6P4I869_DROKI</name>
<organism evidence="12 13">
    <name type="scientific">Drosophila kikkawai</name>
    <name type="common">Fruit fly</name>
    <dbReference type="NCBI Taxonomy" id="30033"/>
    <lineage>
        <taxon>Eukaryota</taxon>
        <taxon>Metazoa</taxon>
        <taxon>Ecdysozoa</taxon>
        <taxon>Arthropoda</taxon>
        <taxon>Hexapoda</taxon>
        <taxon>Insecta</taxon>
        <taxon>Pterygota</taxon>
        <taxon>Neoptera</taxon>
        <taxon>Endopterygota</taxon>
        <taxon>Diptera</taxon>
        <taxon>Brachycera</taxon>
        <taxon>Muscomorpha</taxon>
        <taxon>Ephydroidea</taxon>
        <taxon>Drosophilidae</taxon>
        <taxon>Drosophila</taxon>
        <taxon>Sophophora</taxon>
    </lineage>
</organism>
<protein>
    <submittedName>
        <fullName evidence="13">Defensin-like</fullName>
    </submittedName>
</protein>
<keyword evidence="4" id="KW-0399">Innate immunity</keyword>
<keyword evidence="3" id="KW-0929">Antimicrobial</keyword>
<gene>
    <name evidence="13" type="primary">LOC108073098</name>
</gene>
<feature type="chain" id="PRO_5028349627" evidence="10">
    <location>
        <begin position="21"/>
        <end position="100"/>
    </location>
</feature>
<feature type="domain" description="Invertebrate defensins family profile" evidence="11">
    <location>
        <begin position="60"/>
        <end position="100"/>
    </location>
</feature>
<evidence type="ECO:0000256" key="4">
    <source>
        <dbReference type="ARBA" id="ARBA00022588"/>
    </source>
</evidence>
<dbReference type="InterPro" id="IPR036574">
    <property type="entry name" value="Scorpion_toxin-like_sf"/>
</dbReference>
<dbReference type="CDD" id="cd21806">
    <property type="entry name" value="DEFL_defensin-like"/>
    <property type="match status" value="1"/>
</dbReference>
<dbReference type="GO" id="GO:0005615">
    <property type="term" value="C:extracellular space"/>
    <property type="evidence" value="ECO:0007669"/>
    <property type="project" value="TreeGrafter"/>
</dbReference>
<evidence type="ECO:0000313" key="13">
    <source>
        <dbReference type="RefSeq" id="XP_017020074.1"/>
    </source>
</evidence>
<evidence type="ECO:0000256" key="6">
    <source>
        <dbReference type="ARBA" id="ARBA00022940"/>
    </source>
</evidence>
<evidence type="ECO:0000256" key="10">
    <source>
        <dbReference type="SAM" id="SignalP"/>
    </source>
</evidence>
<dbReference type="Proteomes" id="UP001652661">
    <property type="component" value="Chromosome 2R"/>
</dbReference>
<sequence length="100" mass="11051">MKIILFLALAFAFVACLVQAQPVKEEALPEHLLAEAVEQPDQATEEQADQGVAEHSRQKRATCDLLSKWNWNHTACAAHCLARGNKGGYCNDKAVCVCRR</sequence>
<dbReference type="GO" id="GO:0045087">
    <property type="term" value="P:innate immune response"/>
    <property type="evidence" value="ECO:0007669"/>
    <property type="project" value="UniProtKB-KW"/>
</dbReference>
<evidence type="ECO:0000256" key="1">
    <source>
        <dbReference type="ARBA" id="ARBA00004613"/>
    </source>
</evidence>
<evidence type="ECO:0000256" key="9">
    <source>
        <dbReference type="SAM" id="MobiDB-lite"/>
    </source>
</evidence>
<dbReference type="FunFam" id="3.30.30.10:FF:000005">
    <property type="entry name" value="Defensin"/>
    <property type="match status" value="1"/>
</dbReference>
<comment type="subcellular location">
    <subcellularLocation>
        <location evidence="1">Secreted</location>
    </subcellularLocation>
</comment>
<evidence type="ECO:0000256" key="7">
    <source>
        <dbReference type="ARBA" id="ARBA00023022"/>
    </source>
</evidence>